<evidence type="ECO:0000256" key="3">
    <source>
        <dbReference type="ARBA" id="ARBA00022679"/>
    </source>
</evidence>
<dbReference type="GO" id="GO:0004659">
    <property type="term" value="F:prenyltransferase activity"/>
    <property type="evidence" value="ECO:0007669"/>
    <property type="project" value="InterPro"/>
</dbReference>
<dbReference type="InParanoid" id="A0A6P3ZI56"/>
<evidence type="ECO:0000256" key="4">
    <source>
        <dbReference type="ARBA" id="ARBA00022723"/>
    </source>
</evidence>
<dbReference type="GO" id="GO:0008299">
    <property type="term" value="P:isoprenoid biosynthetic process"/>
    <property type="evidence" value="ECO:0007669"/>
    <property type="project" value="UniProtKB-KW"/>
</dbReference>
<dbReference type="SUPFAM" id="SSF48576">
    <property type="entry name" value="Terpenoid synthases"/>
    <property type="match status" value="1"/>
</dbReference>
<reference evidence="9" key="1">
    <citation type="submission" date="2025-08" db="UniProtKB">
        <authorList>
            <consortium name="RefSeq"/>
        </authorList>
    </citation>
    <scope>IDENTIFICATION</scope>
    <source>
        <tissue evidence="9">Seedling</tissue>
    </source>
</reference>
<comment type="cofactor">
    <cofactor evidence="1">
        <name>Mg(2+)</name>
        <dbReference type="ChEBI" id="CHEBI:18420"/>
    </cofactor>
</comment>
<evidence type="ECO:0000256" key="7">
    <source>
        <dbReference type="RuleBase" id="RU004466"/>
    </source>
</evidence>
<evidence type="ECO:0000313" key="9">
    <source>
        <dbReference type="RefSeq" id="XP_015877942.1"/>
    </source>
</evidence>
<protein>
    <submittedName>
        <fullName evidence="9">Solanesyl diphosphate synthase 2, chloroplastic</fullName>
    </submittedName>
</protein>
<keyword evidence="3 7" id="KW-0808">Transferase</keyword>
<comment type="similarity">
    <text evidence="2 7">Belongs to the FPP/GGPP synthase family.</text>
</comment>
<dbReference type="SFLD" id="SFLDS00005">
    <property type="entry name" value="Isoprenoid_Synthase_Type_I"/>
    <property type="match status" value="1"/>
</dbReference>
<dbReference type="GO" id="GO:0010236">
    <property type="term" value="P:plastoquinone biosynthetic process"/>
    <property type="evidence" value="ECO:0007669"/>
    <property type="project" value="TreeGrafter"/>
</dbReference>
<dbReference type="GeneID" id="107414345"/>
<sequence length="423" mass="46446">MMSMTCHNLDFGRTVLDLVACGCSSSASFDRYSVRNCKKANSKGFNGGYGAHKLVSSQRGRSRCKVSSMKTAETLFNDKKHVVAESPPPVLNVEPSSPISLTNLFEVVSDDLQTLNRNLKMVVGADNPVLMSAAEQIFGAGGKRMRPALVFLVSRATAELVGLKELTKEHRRLAEIIEMIHTASLIHDDVLDDSDMRRGKETVHQLYGTRVAVLAGDFMFAQSSWYLANLENLEVIKLISQVIKDFASGEIKQASSLFDCDLELEEYLIKSYYKTASLIAASTKGAAIFSGVDSFIAKKMYEYGRNLGLSFQVVDDILDFTQSAEQLGKPAGSDLAKGNLTAPVIFALKTEPKLRDIIESEFSETGSLEEAIELVKSCGGIEKAQELAKEKADLAIQNLQSLPQSAFRKALEDIVMFNLERID</sequence>
<dbReference type="InterPro" id="IPR033749">
    <property type="entry name" value="Polyprenyl_synt_CS"/>
</dbReference>
<dbReference type="RefSeq" id="XP_015877942.1">
    <property type="nucleotide sequence ID" value="XM_016022456.4"/>
</dbReference>
<dbReference type="NCBIfam" id="TIGR02749">
    <property type="entry name" value="prenyl_cyano"/>
    <property type="match status" value="1"/>
</dbReference>
<dbReference type="InterPro" id="IPR008949">
    <property type="entry name" value="Isoprenoid_synthase_dom_sf"/>
</dbReference>
<dbReference type="GO" id="GO:0009507">
    <property type="term" value="C:chloroplast"/>
    <property type="evidence" value="ECO:0007669"/>
    <property type="project" value="TreeGrafter"/>
</dbReference>
<dbReference type="KEGG" id="zju:107414345"/>
<dbReference type="PROSITE" id="PS00723">
    <property type="entry name" value="POLYPRENYL_SYNTHASE_1"/>
    <property type="match status" value="1"/>
</dbReference>
<organism evidence="8 9">
    <name type="scientific">Ziziphus jujuba</name>
    <name type="common">Chinese jujube</name>
    <name type="synonym">Ziziphus sativa</name>
    <dbReference type="NCBI Taxonomy" id="326968"/>
    <lineage>
        <taxon>Eukaryota</taxon>
        <taxon>Viridiplantae</taxon>
        <taxon>Streptophyta</taxon>
        <taxon>Embryophyta</taxon>
        <taxon>Tracheophyta</taxon>
        <taxon>Spermatophyta</taxon>
        <taxon>Magnoliopsida</taxon>
        <taxon>eudicotyledons</taxon>
        <taxon>Gunneridae</taxon>
        <taxon>Pentapetalae</taxon>
        <taxon>rosids</taxon>
        <taxon>fabids</taxon>
        <taxon>Rosales</taxon>
        <taxon>Rhamnaceae</taxon>
        <taxon>Paliureae</taxon>
        <taxon>Ziziphus</taxon>
    </lineage>
</organism>
<name>A0A6P3ZI56_ZIZJJ</name>
<accession>A0A6P3ZI56</accession>
<dbReference type="Pfam" id="PF00348">
    <property type="entry name" value="polyprenyl_synt"/>
    <property type="match status" value="1"/>
</dbReference>
<evidence type="ECO:0000256" key="1">
    <source>
        <dbReference type="ARBA" id="ARBA00001946"/>
    </source>
</evidence>
<gene>
    <name evidence="9" type="primary">LOC107414345</name>
</gene>
<evidence type="ECO:0000256" key="2">
    <source>
        <dbReference type="ARBA" id="ARBA00006706"/>
    </source>
</evidence>
<dbReference type="FunCoup" id="A0A6P3ZI56">
    <property type="interactions" value="205"/>
</dbReference>
<evidence type="ECO:0000256" key="6">
    <source>
        <dbReference type="ARBA" id="ARBA00023229"/>
    </source>
</evidence>
<dbReference type="InterPro" id="IPR000092">
    <property type="entry name" value="Polyprenyl_synt"/>
</dbReference>
<dbReference type="Gene3D" id="1.10.600.10">
    <property type="entry name" value="Farnesyl Diphosphate Synthase"/>
    <property type="match status" value="1"/>
</dbReference>
<evidence type="ECO:0000256" key="5">
    <source>
        <dbReference type="ARBA" id="ARBA00022842"/>
    </source>
</evidence>
<keyword evidence="4" id="KW-0479">Metal-binding</keyword>
<dbReference type="CDD" id="cd00685">
    <property type="entry name" value="Trans_IPPS_HT"/>
    <property type="match status" value="1"/>
</dbReference>
<dbReference type="GO" id="GO:0046872">
    <property type="term" value="F:metal ion binding"/>
    <property type="evidence" value="ECO:0007669"/>
    <property type="project" value="UniProtKB-KW"/>
</dbReference>
<dbReference type="PANTHER" id="PTHR12001">
    <property type="entry name" value="GERANYLGERANYL PYROPHOSPHATE SYNTHASE"/>
    <property type="match status" value="1"/>
</dbReference>
<keyword evidence="6" id="KW-0414">Isoprene biosynthesis</keyword>
<keyword evidence="8" id="KW-1185">Reference proteome</keyword>
<proteinExistence type="inferred from homology"/>
<keyword evidence="5" id="KW-0460">Magnesium</keyword>
<dbReference type="PANTHER" id="PTHR12001:SF69">
    <property type="entry name" value="ALL TRANS-POLYPRENYL-DIPHOSPHATE SYNTHASE PDSS1"/>
    <property type="match status" value="1"/>
</dbReference>
<evidence type="ECO:0000313" key="8">
    <source>
        <dbReference type="Proteomes" id="UP001652623"/>
    </source>
</evidence>
<dbReference type="PROSITE" id="PS00444">
    <property type="entry name" value="POLYPRENYL_SYNTHASE_2"/>
    <property type="match status" value="1"/>
</dbReference>
<dbReference type="Proteomes" id="UP001652623">
    <property type="component" value="Chromosome 11"/>
</dbReference>
<dbReference type="AlphaFoldDB" id="A0A6P3ZI56"/>